<evidence type="ECO:0000256" key="1">
    <source>
        <dbReference type="SAM" id="Phobius"/>
    </source>
</evidence>
<evidence type="ECO:0000313" key="2">
    <source>
        <dbReference type="EMBL" id="CAD8090878.1"/>
    </source>
</evidence>
<sequence>MNTLQSLKNYLVKAMIVKNNRANQGQLKTFQISSKSKATVNKFISNLFRNSYIIPQKFQSQLQDEYNCVQHEIIKHIQIHVLFKISIIFNRQSLIYQDISTRKLITYIFGFIRLIINMISLWLNIQQIDNFIWRNNQTRSQIIKYYLLRYNQFYNLDYSIKQTKGEFKLEILQIVQIIVTTKKVIINFDKFFESLYSKGEFSNLIDLFSLVITIFFFAHITA</sequence>
<proteinExistence type="predicted"/>
<feature type="transmembrane region" description="Helical" evidence="1">
    <location>
        <begin position="201"/>
        <end position="220"/>
    </location>
</feature>
<name>A0A8S1NE08_9CILI</name>
<protein>
    <recommendedName>
        <fullName evidence="4">Transmembrane protein</fullName>
    </recommendedName>
</protein>
<dbReference type="AlphaFoldDB" id="A0A8S1NE08"/>
<evidence type="ECO:0008006" key="4">
    <source>
        <dbReference type="Google" id="ProtNLM"/>
    </source>
</evidence>
<feature type="transmembrane region" description="Helical" evidence="1">
    <location>
        <begin position="104"/>
        <end position="125"/>
    </location>
</feature>
<keyword evidence="1" id="KW-0472">Membrane</keyword>
<gene>
    <name evidence="2" type="ORF">PSON_ATCC_30995.1.T0560258</name>
</gene>
<comment type="caution">
    <text evidence="2">The sequence shown here is derived from an EMBL/GenBank/DDBJ whole genome shotgun (WGS) entry which is preliminary data.</text>
</comment>
<organism evidence="2 3">
    <name type="scientific">Paramecium sonneborni</name>
    <dbReference type="NCBI Taxonomy" id="65129"/>
    <lineage>
        <taxon>Eukaryota</taxon>
        <taxon>Sar</taxon>
        <taxon>Alveolata</taxon>
        <taxon>Ciliophora</taxon>
        <taxon>Intramacronucleata</taxon>
        <taxon>Oligohymenophorea</taxon>
        <taxon>Peniculida</taxon>
        <taxon>Parameciidae</taxon>
        <taxon>Paramecium</taxon>
    </lineage>
</organism>
<keyword evidence="1" id="KW-0812">Transmembrane</keyword>
<evidence type="ECO:0000313" key="3">
    <source>
        <dbReference type="Proteomes" id="UP000692954"/>
    </source>
</evidence>
<keyword evidence="3" id="KW-1185">Reference proteome</keyword>
<accession>A0A8S1NE08</accession>
<keyword evidence="1" id="KW-1133">Transmembrane helix</keyword>
<dbReference type="EMBL" id="CAJJDN010000056">
    <property type="protein sequence ID" value="CAD8090878.1"/>
    <property type="molecule type" value="Genomic_DNA"/>
</dbReference>
<dbReference type="Proteomes" id="UP000692954">
    <property type="component" value="Unassembled WGS sequence"/>
</dbReference>
<reference evidence="2" key="1">
    <citation type="submission" date="2021-01" db="EMBL/GenBank/DDBJ databases">
        <authorList>
            <consortium name="Genoscope - CEA"/>
            <person name="William W."/>
        </authorList>
    </citation>
    <scope>NUCLEOTIDE SEQUENCE</scope>
</reference>